<feature type="chain" id="PRO_5011447262" evidence="1">
    <location>
        <begin position="23"/>
        <end position="144"/>
    </location>
</feature>
<keyword evidence="3" id="KW-1185">Reference proteome</keyword>
<dbReference type="RefSeq" id="WP_139228472.1">
    <property type="nucleotide sequence ID" value="NZ_FOQD01000010.1"/>
</dbReference>
<organism evidence="2 3">
    <name type="scientific">Planctomicrobium piriforme</name>
    <dbReference type="NCBI Taxonomy" id="1576369"/>
    <lineage>
        <taxon>Bacteria</taxon>
        <taxon>Pseudomonadati</taxon>
        <taxon>Planctomycetota</taxon>
        <taxon>Planctomycetia</taxon>
        <taxon>Planctomycetales</taxon>
        <taxon>Planctomycetaceae</taxon>
        <taxon>Planctomicrobium</taxon>
    </lineage>
</organism>
<evidence type="ECO:0000256" key="1">
    <source>
        <dbReference type="SAM" id="SignalP"/>
    </source>
</evidence>
<keyword evidence="1" id="KW-0732">Signal</keyword>
<dbReference type="AlphaFoldDB" id="A0A1I3J5X1"/>
<evidence type="ECO:0000313" key="2">
    <source>
        <dbReference type="EMBL" id="SFI55506.1"/>
    </source>
</evidence>
<sequence length="144" mass="15655">MFVRHGMFVIIALALVGWDAQAQEPVAAQTTSPAPCLNGDWTGNWTSCTNGHSGPLKASFCQVDACHYEVRFQGRFCKVIPFHYRALLTVTGVSDGQIFLSASKRLGPLLGTFTITARATSTQFIAGYSSKDDQGQFTLTRSCQ</sequence>
<dbReference type="EMBL" id="FOQD01000010">
    <property type="protein sequence ID" value="SFI55506.1"/>
    <property type="molecule type" value="Genomic_DNA"/>
</dbReference>
<accession>A0A1I3J5X1</accession>
<proteinExistence type="predicted"/>
<gene>
    <name evidence="2" type="ORF">SAMN05421753_11066</name>
</gene>
<protein>
    <submittedName>
        <fullName evidence="2">Uncharacterized protein</fullName>
    </submittedName>
</protein>
<dbReference type="Proteomes" id="UP000199518">
    <property type="component" value="Unassembled WGS sequence"/>
</dbReference>
<name>A0A1I3J5X1_9PLAN</name>
<reference evidence="3" key="1">
    <citation type="submission" date="2016-10" db="EMBL/GenBank/DDBJ databases">
        <authorList>
            <person name="Varghese N."/>
            <person name="Submissions S."/>
        </authorList>
    </citation>
    <scope>NUCLEOTIDE SEQUENCE [LARGE SCALE GENOMIC DNA]</scope>
    <source>
        <strain evidence="3">DSM 26348</strain>
    </source>
</reference>
<feature type="signal peptide" evidence="1">
    <location>
        <begin position="1"/>
        <end position="22"/>
    </location>
</feature>
<evidence type="ECO:0000313" key="3">
    <source>
        <dbReference type="Proteomes" id="UP000199518"/>
    </source>
</evidence>
<dbReference type="OrthoDB" id="291427at2"/>